<evidence type="ECO:0000256" key="6">
    <source>
        <dbReference type="ARBA" id="ARBA00023186"/>
    </source>
</evidence>
<evidence type="ECO:0000256" key="5">
    <source>
        <dbReference type="ARBA" id="ARBA00023016"/>
    </source>
</evidence>
<keyword evidence="12" id="KW-1185">Reference proteome</keyword>
<dbReference type="PRINTS" id="PR00775">
    <property type="entry name" value="HEATSHOCK90"/>
</dbReference>
<comment type="function">
    <text evidence="7">Molecular chaperone. Has ATPase activity.</text>
</comment>
<gene>
    <name evidence="11" type="primary">htpG_1</name>
    <name evidence="7" type="synonym">htpG</name>
    <name evidence="11" type="ORF">CA12_35220</name>
</gene>
<feature type="region of interest" description="C" evidence="7">
    <location>
        <begin position="546"/>
        <end position="630"/>
    </location>
</feature>
<dbReference type="OrthoDB" id="9802640at2"/>
<dbReference type="PIRSF" id="PIRSF002583">
    <property type="entry name" value="Hsp90"/>
    <property type="match status" value="1"/>
</dbReference>
<organism evidence="11 12">
    <name type="scientific">Alienimonas californiensis</name>
    <dbReference type="NCBI Taxonomy" id="2527989"/>
    <lineage>
        <taxon>Bacteria</taxon>
        <taxon>Pseudomonadati</taxon>
        <taxon>Planctomycetota</taxon>
        <taxon>Planctomycetia</taxon>
        <taxon>Planctomycetales</taxon>
        <taxon>Planctomycetaceae</taxon>
        <taxon>Alienimonas</taxon>
    </lineage>
</organism>
<evidence type="ECO:0000256" key="3">
    <source>
        <dbReference type="ARBA" id="ARBA00022741"/>
    </source>
</evidence>
<reference evidence="11 12" key="1">
    <citation type="submission" date="2019-02" db="EMBL/GenBank/DDBJ databases">
        <title>Deep-cultivation of Planctomycetes and their phenomic and genomic characterization uncovers novel biology.</title>
        <authorList>
            <person name="Wiegand S."/>
            <person name="Jogler M."/>
            <person name="Boedeker C."/>
            <person name="Pinto D."/>
            <person name="Vollmers J."/>
            <person name="Rivas-Marin E."/>
            <person name="Kohn T."/>
            <person name="Peeters S.H."/>
            <person name="Heuer A."/>
            <person name="Rast P."/>
            <person name="Oberbeckmann S."/>
            <person name="Bunk B."/>
            <person name="Jeske O."/>
            <person name="Meyerdierks A."/>
            <person name="Storesund J.E."/>
            <person name="Kallscheuer N."/>
            <person name="Luecker S."/>
            <person name="Lage O.M."/>
            <person name="Pohl T."/>
            <person name="Merkel B.J."/>
            <person name="Hornburger P."/>
            <person name="Mueller R.-W."/>
            <person name="Bruemmer F."/>
            <person name="Labrenz M."/>
            <person name="Spormann A.M."/>
            <person name="Op den Camp H."/>
            <person name="Overmann J."/>
            <person name="Amann R."/>
            <person name="Jetten M.S.M."/>
            <person name="Mascher T."/>
            <person name="Medema M.H."/>
            <person name="Devos D.P."/>
            <person name="Kaster A.-K."/>
            <person name="Ovreas L."/>
            <person name="Rohde M."/>
            <person name="Galperin M.Y."/>
            <person name="Jogler C."/>
        </authorList>
    </citation>
    <scope>NUCLEOTIDE SEQUENCE [LARGE SCALE GENOMIC DNA]</scope>
    <source>
        <strain evidence="11 12">CA12</strain>
    </source>
</reference>
<dbReference type="Pfam" id="PF00183">
    <property type="entry name" value="HSP90"/>
    <property type="match status" value="1"/>
</dbReference>
<evidence type="ECO:0000256" key="2">
    <source>
        <dbReference type="ARBA" id="ARBA00022490"/>
    </source>
</evidence>
<comment type="similarity">
    <text evidence="1 7">Belongs to the heat shock protein 90 family.</text>
</comment>
<proteinExistence type="inferred from homology"/>
<dbReference type="InterPro" id="IPR020568">
    <property type="entry name" value="Ribosomal_Su5_D2-typ_SF"/>
</dbReference>
<feature type="binding site" evidence="8">
    <location>
        <position position="327"/>
    </location>
    <ligand>
        <name>ATP</name>
        <dbReference type="ChEBI" id="CHEBI:30616"/>
    </ligand>
</feature>
<evidence type="ECO:0000259" key="10">
    <source>
        <dbReference type="SMART" id="SM00387"/>
    </source>
</evidence>
<feature type="binding site" evidence="8">
    <location>
        <position position="171"/>
    </location>
    <ligand>
        <name>ATP</name>
        <dbReference type="ChEBI" id="CHEBI:30616"/>
    </ligand>
</feature>
<evidence type="ECO:0000256" key="9">
    <source>
        <dbReference type="SAM" id="MobiDB-lite"/>
    </source>
</evidence>
<dbReference type="InterPro" id="IPR036890">
    <property type="entry name" value="HATPase_C_sf"/>
</dbReference>
<feature type="binding site" evidence="8">
    <location>
        <begin position="117"/>
        <end position="122"/>
    </location>
    <ligand>
        <name>ATP</name>
        <dbReference type="ChEBI" id="CHEBI:30616"/>
    </ligand>
</feature>
<evidence type="ECO:0000313" key="11">
    <source>
        <dbReference type="EMBL" id="QDT17400.1"/>
    </source>
</evidence>
<sequence>MAETHAFQSDIAKLLRLLSQSLYQNREVAVRELVSNASDALDKYRLLSLREEGLPASDGLQITVTPDAAANTLTIADNGVGMTHDDLIENLGTIARSGTEGFSKGLEGADANSLIGQFGVGFYAAFMLAETVEVRTRSYTEQAGWRWTSAGTGSFTIDELSGDAAPPERGTEVVLHLRDDAKDFADPQRVEYVLKKYSSFVPHPIHLAGADGETLHVNDQPPVWVEPKGSVTAEQHRQFFGYLSGQVGANPLWNLHLSLDSPLEIKAILYCPPLNPERMGLGRAEHGLHLCARRVLVQSDCDDLLPEYLRFLYGLVDSSDLPLNVSRQALQDDTVFLKIRRVLTSKVLGHLAKLAESEPKVYAEFYEQFGSTLREGVATDGPNRGKIGELLRFRTIDAPDEMSGLQAYVEGMKEGQTQIFHVGGRNAEAVKRRPTLEAFTARGLNVLLLTDPVDEIVLNTLGEYDGKAFVSVESAEADLPPLPESEDEKDDRPEPAAPAGLEAVLGLFRDALGEETEEVRQTDKLTGSPCRLVTPGGGLSPQLQSVLGAGDKNFKPLKRILEVNPRHPLIRRLADLSVNDQNGDFIKKCGRQLFDNALLMSGMVPDPTELAARAEQFMAEAAGAKSSVIL</sequence>
<evidence type="ECO:0000256" key="4">
    <source>
        <dbReference type="ARBA" id="ARBA00022840"/>
    </source>
</evidence>
<dbReference type="InterPro" id="IPR037196">
    <property type="entry name" value="HSP90_C"/>
</dbReference>
<protein>
    <recommendedName>
        <fullName evidence="7">Chaperone protein HtpG</fullName>
    </recommendedName>
    <alternativeName>
        <fullName evidence="7">Heat shock protein HtpG</fullName>
    </alternativeName>
    <alternativeName>
        <fullName evidence="7">High temperature protein G</fullName>
    </alternativeName>
</protein>
<dbReference type="SUPFAM" id="SSF55874">
    <property type="entry name" value="ATPase domain of HSP90 chaperone/DNA topoisomerase II/histidine kinase"/>
    <property type="match status" value="1"/>
</dbReference>
<comment type="subunit">
    <text evidence="7">Homodimer.</text>
</comment>
<feature type="binding site" evidence="8">
    <location>
        <position position="82"/>
    </location>
    <ligand>
        <name>ATP</name>
        <dbReference type="ChEBI" id="CHEBI:30616"/>
    </ligand>
</feature>
<name>A0A517PDF6_9PLAN</name>
<evidence type="ECO:0000256" key="1">
    <source>
        <dbReference type="ARBA" id="ARBA00008239"/>
    </source>
</evidence>
<comment type="subcellular location">
    <subcellularLocation>
        <location evidence="7">Cytoplasm</location>
    </subcellularLocation>
</comment>
<dbReference type="InterPro" id="IPR003594">
    <property type="entry name" value="HATPase_dom"/>
</dbReference>
<dbReference type="Gene3D" id="3.30.565.10">
    <property type="entry name" value="Histidine kinase-like ATPase, C-terminal domain"/>
    <property type="match status" value="1"/>
</dbReference>
<dbReference type="FunFam" id="3.30.565.10:FF:000357">
    <property type="entry name" value="Heat shock protein HSP 90-beta"/>
    <property type="match status" value="1"/>
</dbReference>
<feature type="binding site" evidence="8">
    <location>
        <position position="90"/>
    </location>
    <ligand>
        <name>ATP</name>
        <dbReference type="ChEBI" id="CHEBI:30616"/>
    </ligand>
</feature>
<dbReference type="Proteomes" id="UP000318741">
    <property type="component" value="Chromosome"/>
</dbReference>
<dbReference type="InterPro" id="IPR020575">
    <property type="entry name" value="Hsp90_N"/>
</dbReference>
<dbReference type="Pfam" id="PF13589">
    <property type="entry name" value="HATPase_c_3"/>
    <property type="match status" value="1"/>
</dbReference>
<comment type="caution">
    <text evidence="7">Lacks conserved residue(s) required for the propagation of feature annotation.</text>
</comment>
<dbReference type="SUPFAM" id="SSF110942">
    <property type="entry name" value="HSP90 C-terminal domain"/>
    <property type="match status" value="1"/>
</dbReference>
<keyword evidence="4 7" id="KW-0067">ATP-binding</keyword>
<dbReference type="NCBIfam" id="NF003555">
    <property type="entry name" value="PRK05218.1"/>
    <property type="match status" value="1"/>
</dbReference>
<dbReference type="SMART" id="SM00387">
    <property type="entry name" value="HATPase_c"/>
    <property type="match status" value="1"/>
</dbReference>
<keyword evidence="6 7" id="KW-0143">Chaperone</keyword>
<dbReference type="HAMAP" id="MF_00505">
    <property type="entry name" value="HSP90"/>
    <property type="match status" value="1"/>
</dbReference>
<dbReference type="Gene3D" id="3.30.230.80">
    <property type="match status" value="1"/>
</dbReference>
<dbReference type="KEGG" id="acaf:CA12_35220"/>
<dbReference type="CDD" id="cd16927">
    <property type="entry name" value="HATPase_Hsp90-like"/>
    <property type="match status" value="1"/>
</dbReference>
<dbReference type="GO" id="GO:0016887">
    <property type="term" value="F:ATP hydrolysis activity"/>
    <property type="evidence" value="ECO:0007669"/>
    <property type="project" value="InterPro"/>
</dbReference>
<keyword evidence="2 7" id="KW-0963">Cytoplasm</keyword>
<feature type="region of interest" description="A; substrate-binding" evidence="7">
    <location>
        <begin position="1"/>
        <end position="327"/>
    </location>
</feature>
<feature type="binding site" evidence="8">
    <location>
        <position position="77"/>
    </location>
    <ligand>
        <name>ATP</name>
        <dbReference type="ChEBI" id="CHEBI:30616"/>
    </ligand>
</feature>
<accession>A0A517PDF6</accession>
<dbReference type="GO" id="GO:0005737">
    <property type="term" value="C:cytoplasm"/>
    <property type="evidence" value="ECO:0007669"/>
    <property type="project" value="UniProtKB-SubCell"/>
</dbReference>
<evidence type="ECO:0000256" key="7">
    <source>
        <dbReference type="HAMAP-Rule" id="MF_00505"/>
    </source>
</evidence>
<dbReference type="GO" id="GO:0005524">
    <property type="term" value="F:ATP binding"/>
    <property type="evidence" value="ECO:0007669"/>
    <property type="project" value="UniProtKB-UniRule"/>
</dbReference>
<dbReference type="GO" id="GO:0140662">
    <property type="term" value="F:ATP-dependent protein folding chaperone"/>
    <property type="evidence" value="ECO:0007669"/>
    <property type="project" value="InterPro"/>
</dbReference>
<keyword evidence="5 7" id="KW-0346">Stress response</keyword>
<dbReference type="InterPro" id="IPR001404">
    <property type="entry name" value="Hsp90_fam"/>
</dbReference>
<dbReference type="PANTHER" id="PTHR11528">
    <property type="entry name" value="HEAT SHOCK PROTEIN 90 FAMILY MEMBER"/>
    <property type="match status" value="1"/>
</dbReference>
<keyword evidence="3 7" id="KW-0547">Nucleotide-binding</keyword>
<dbReference type="RefSeq" id="WP_145360276.1">
    <property type="nucleotide sequence ID" value="NZ_CP036265.1"/>
</dbReference>
<feature type="region of interest" description="Disordered" evidence="9">
    <location>
        <begin position="516"/>
        <end position="537"/>
    </location>
</feature>
<feature type="binding site" evidence="8">
    <location>
        <begin position="97"/>
        <end position="98"/>
    </location>
    <ligand>
        <name>ATP</name>
        <dbReference type="ChEBI" id="CHEBI:30616"/>
    </ligand>
</feature>
<dbReference type="Gene3D" id="1.20.120.790">
    <property type="entry name" value="Heat shock protein 90, C-terminal domain"/>
    <property type="match status" value="1"/>
</dbReference>
<feature type="binding site" evidence="8">
    <location>
        <position position="36"/>
    </location>
    <ligand>
        <name>ATP</name>
        <dbReference type="ChEBI" id="CHEBI:30616"/>
    </ligand>
</feature>
<dbReference type="GO" id="GO:0051082">
    <property type="term" value="F:unfolded protein binding"/>
    <property type="evidence" value="ECO:0007669"/>
    <property type="project" value="UniProtKB-UniRule"/>
</dbReference>
<evidence type="ECO:0000256" key="8">
    <source>
        <dbReference type="PIRSR" id="PIRSR002583-1"/>
    </source>
</evidence>
<dbReference type="EMBL" id="CP036265">
    <property type="protein sequence ID" value="QDT17400.1"/>
    <property type="molecule type" value="Genomic_DNA"/>
</dbReference>
<dbReference type="AlphaFoldDB" id="A0A517PDF6"/>
<feature type="domain" description="Histidine kinase/HSP90-like ATPase" evidence="10">
    <location>
        <begin position="25"/>
        <end position="181"/>
    </location>
</feature>
<dbReference type="SUPFAM" id="SSF54211">
    <property type="entry name" value="Ribosomal protein S5 domain 2-like"/>
    <property type="match status" value="1"/>
</dbReference>
<evidence type="ECO:0000313" key="12">
    <source>
        <dbReference type="Proteomes" id="UP000318741"/>
    </source>
</evidence>
<dbReference type="Gene3D" id="3.40.50.11260">
    <property type="match status" value="1"/>
</dbReference>
<feature type="region of interest" description="Disordered" evidence="9">
    <location>
        <begin position="475"/>
        <end position="497"/>
    </location>
</feature>
<feature type="binding site" evidence="8">
    <location>
        <position position="32"/>
    </location>
    <ligand>
        <name>ATP</name>
        <dbReference type="ChEBI" id="CHEBI:30616"/>
    </ligand>
</feature>